<name>A0A021VMH9_9CELL</name>
<dbReference type="InterPro" id="IPR012675">
    <property type="entry name" value="Beta-grasp_dom_sf"/>
</dbReference>
<dbReference type="PANTHER" id="PTHR34472:SF1">
    <property type="entry name" value="SULFUR CARRIER PROTEIN THIS"/>
    <property type="match status" value="1"/>
</dbReference>
<dbReference type="RefSeq" id="WP_034228030.1">
    <property type="nucleotide sequence ID" value="NZ_AXCW01000249.1"/>
</dbReference>
<evidence type="ECO:0000313" key="1">
    <source>
        <dbReference type="EMBL" id="EYR62394.1"/>
    </source>
</evidence>
<proteinExistence type="predicted"/>
<dbReference type="PANTHER" id="PTHR34472">
    <property type="entry name" value="SULFUR CARRIER PROTEIN THIS"/>
    <property type="match status" value="1"/>
</dbReference>
<dbReference type="InterPro" id="IPR016155">
    <property type="entry name" value="Mopterin_synth/thiamin_S_b"/>
</dbReference>
<dbReference type="OrthoDB" id="163636at2"/>
<dbReference type="Pfam" id="PF02597">
    <property type="entry name" value="ThiS"/>
    <property type="match status" value="1"/>
</dbReference>
<gene>
    <name evidence="1" type="ORF">N866_08905</name>
</gene>
<dbReference type="CDD" id="cd00565">
    <property type="entry name" value="Ubl_ThiS"/>
    <property type="match status" value="1"/>
</dbReference>
<dbReference type="Proteomes" id="UP000019753">
    <property type="component" value="Unassembled WGS sequence"/>
</dbReference>
<dbReference type="SUPFAM" id="SSF54285">
    <property type="entry name" value="MoaD/ThiS"/>
    <property type="match status" value="1"/>
</dbReference>
<dbReference type="NCBIfam" id="TIGR01683">
    <property type="entry name" value="thiS"/>
    <property type="match status" value="1"/>
</dbReference>
<dbReference type="InterPro" id="IPR003749">
    <property type="entry name" value="ThiS/MoaD-like"/>
</dbReference>
<accession>A0A021VMH9</accession>
<dbReference type="AlphaFoldDB" id="A0A021VMH9"/>
<reference evidence="1 2" key="1">
    <citation type="submission" date="2014-01" db="EMBL/GenBank/DDBJ databases">
        <title>Actinotalea ferrariae CF5-4.</title>
        <authorList>
            <person name="Chen F."/>
            <person name="Li Y."/>
            <person name="Wang G."/>
        </authorList>
    </citation>
    <scope>NUCLEOTIDE SEQUENCE [LARGE SCALE GENOMIC DNA]</scope>
    <source>
        <strain evidence="1 2">CF5-4</strain>
    </source>
</reference>
<organism evidence="1 2">
    <name type="scientific">Actinotalea ferrariae CF5-4</name>
    <dbReference type="NCBI Taxonomy" id="948458"/>
    <lineage>
        <taxon>Bacteria</taxon>
        <taxon>Bacillati</taxon>
        <taxon>Actinomycetota</taxon>
        <taxon>Actinomycetes</taxon>
        <taxon>Micrococcales</taxon>
        <taxon>Cellulomonadaceae</taxon>
        <taxon>Actinotalea</taxon>
    </lineage>
</organism>
<comment type="caution">
    <text evidence="1">The sequence shown here is derived from an EMBL/GenBank/DDBJ whole genome shotgun (WGS) entry which is preliminary data.</text>
</comment>
<dbReference type="Gene3D" id="3.10.20.30">
    <property type="match status" value="1"/>
</dbReference>
<evidence type="ECO:0000313" key="2">
    <source>
        <dbReference type="Proteomes" id="UP000019753"/>
    </source>
</evidence>
<dbReference type="EMBL" id="AXCW01000249">
    <property type="protein sequence ID" value="EYR62394.1"/>
    <property type="molecule type" value="Genomic_DNA"/>
</dbReference>
<keyword evidence="2" id="KW-1185">Reference proteome</keyword>
<protein>
    <submittedName>
        <fullName evidence="1">Thiamine biosynthesis protein ThiS</fullName>
    </submittedName>
</protein>
<dbReference type="InterPro" id="IPR010035">
    <property type="entry name" value="Thi_S"/>
</dbReference>
<sequence>MNIKVNGTPRVVEEEATLHSLVPSARGVAVALNGAVVPAAAWHDTRLSENDAVEVVTAHQGG</sequence>